<keyword evidence="5" id="KW-0809">Transit peptide</keyword>
<dbReference type="AlphaFoldDB" id="A0A9W8AYW3"/>
<evidence type="ECO:0000259" key="10">
    <source>
        <dbReference type="Pfam" id="PF07992"/>
    </source>
</evidence>
<dbReference type="Proteomes" id="UP001150925">
    <property type="component" value="Unassembled WGS sequence"/>
</dbReference>
<evidence type="ECO:0000256" key="5">
    <source>
        <dbReference type="ARBA" id="ARBA00022946"/>
    </source>
</evidence>
<dbReference type="Gene3D" id="3.50.50.100">
    <property type="match status" value="1"/>
</dbReference>
<evidence type="ECO:0000256" key="1">
    <source>
        <dbReference type="ARBA" id="ARBA00005272"/>
    </source>
</evidence>
<keyword evidence="7" id="KW-0520">NAD</keyword>
<accession>A0A9W8AYW3</accession>
<dbReference type="SUPFAM" id="SSF51905">
    <property type="entry name" value="FAD/NAD(P)-binding domain"/>
    <property type="match status" value="2"/>
</dbReference>
<dbReference type="Pfam" id="PF22366">
    <property type="entry name" value="NDH2_C"/>
    <property type="match status" value="1"/>
</dbReference>
<comment type="catalytic activity">
    <reaction evidence="9">
        <text>a ubiquinone + NADH + H(+) = a ubiquinol + NAD(+)</text>
        <dbReference type="Rhea" id="RHEA:23152"/>
        <dbReference type="Rhea" id="RHEA-COMP:9565"/>
        <dbReference type="Rhea" id="RHEA-COMP:9566"/>
        <dbReference type="ChEBI" id="CHEBI:15378"/>
        <dbReference type="ChEBI" id="CHEBI:16389"/>
        <dbReference type="ChEBI" id="CHEBI:17976"/>
        <dbReference type="ChEBI" id="CHEBI:57540"/>
        <dbReference type="ChEBI" id="CHEBI:57945"/>
    </reaction>
</comment>
<evidence type="ECO:0000256" key="2">
    <source>
        <dbReference type="ARBA" id="ARBA00012637"/>
    </source>
</evidence>
<dbReference type="InterPro" id="IPR054585">
    <property type="entry name" value="NDH2-like_C"/>
</dbReference>
<organism evidence="12 13">
    <name type="scientific">Dispira parvispora</name>
    <dbReference type="NCBI Taxonomy" id="1520584"/>
    <lineage>
        <taxon>Eukaryota</taxon>
        <taxon>Fungi</taxon>
        <taxon>Fungi incertae sedis</taxon>
        <taxon>Zoopagomycota</taxon>
        <taxon>Kickxellomycotina</taxon>
        <taxon>Dimargaritomycetes</taxon>
        <taxon>Dimargaritales</taxon>
        <taxon>Dimargaritaceae</taxon>
        <taxon>Dispira</taxon>
    </lineage>
</organism>
<dbReference type="GO" id="GO:0005739">
    <property type="term" value="C:mitochondrion"/>
    <property type="evidence" value="ECO:0007669"/>
    <property type="project" value="UniProtKB-ARBA"/>
</dbReference>
<dbReference type="PRINTS" id="PR00368">
    <property type="entry name" value="FADPNR"/>
</dbReference>
<dbReference type="InterPro" id="IPR036188">
    <property type="entry name" value="FAD/NAD-bd_sf"/>
</dbReference>
<dbReference type="PANTHER" id="PTHR43706">
    <property type="entry name" value="NADH DEHYDROGENASE"/>
    <property type="match status" value="1"/>
</dbReference>
<keyword evidence="13" id="KW-1185">Reference proteome</keyword>
<dbReference type="InterPro" id="IPR045024">
    <property type="entry name" value="NDH-2"/>
</dbReference>
<keyword evidence="3" id="KW-0285">Flavoprotein</keyword>
<evidence type="ECO:0000256" key="6">
    <source>
        <dbReference type="ARBA" id="ARBA00023002"/>
    </source>
</evidence>
<evidence type="ECO:0000256" key="7">
    <source>
        <dbReference type="ARBA" id="ARBA00023027"/>
    </source>
</evidence>
<protein>
    <recommendedName>
        <fullName evidence="2">NADH:ubiquinone reductase (non-electrogenic)</fullName>
        <ecNumber evidence="2">1.6.5.9</ecNumber>
    </recommendedName>
</protein>
<keyword evidence="4" id="KW-0274">FAD</keyword>
<evidence type="ECO:0000313" key="13">
    <source>
        <dbReference type="Proteomes" id="UP001150925"/>
    </source>
</evidence>
<evidence type="ECO:0000256" key="4">
    <source>
        <dbReference type="ARBA" id="ARBA00022827"/>
    </source>
</evidence>
<keyword evidence="6" id="KW-0560">Oxidoreductase</keyword>
<evidence type="ECO:0000313" key="12">
    <source>
        <dbReference type="EMBL" id="KAJ1970079.1"/>
    </source>
</evidence>
<comment type="similarity">
    <text evidence="1">Belongs to the NADH dehydrogenase family.</text>
</comment>
<reference evidence="12" key="1">
    <citation type="submission" date="2022-07" db="EMBL/GenBank/DDBJ databases">
        <title>Phylogenomic reconstructions and comparative analyses of Kickxellomycotina fungi.</title>
        <authorList>
            <person name="Reynolds N.K."/>
            <person name="Stajich J.E."/>
            <person name="Barry K."/>
            <person name="Grigoriev I.V."/>
            <person name="Crous P."/>
            <person name="Smith M.E."/>
        </authorList>
    </citation>
    <scope>NUCLEOTIDE SEQUENCE</scope>
    <source>
        <strain evidence="12">RSA 1196</strain>
    </source>
</reference>
<sequence length="491" mass="54614">MLLSRFLKRNAPPAGRIPGSLVSWSQLNGRALGGLRHAHAMAPRVVVLGSGWAGFEMLRDLNKSYYDVTVVSPRNYFVFTPLLASTSVGTLEFRCIVEPVRSKTDKVSFYEATCDAVDVTNQTLSCTSQFNGGAKHQFTVPYDILIVAVGARSNTFGIPGVGEHALFLKDIKDARKIRQRVIACFERASQPYLTAEQQREILHFAVVGGGPTGVEFSGELSDFIRDDLSKIYPTLMDKVSMSVYDIAPTILSTFDSHLANYASKRFQRQGIHIRTKTQITTVTASHLVVDDSQRIPYGMLVWATGVSPTPLVQALGKVVAKDTRSGRLVTDGHLRLLHPDCSTPFTNIFSLGDCAGSKDNPLPATAQVAKQQAIYLSKVLNRVRRYSNWSVGDEKPFTYHHLGSMAYIGGWKAIFDPSDGKSKVSPSTNGQAVIEKLDRKQWLTKYVSEGRLAWLFWRVSYFTMSVSLKNKILIPAYWFLTWVLGRDISRF</sequence>
<dbReference type="Pfam" id="PF07992">
    <property type="entry name" value="Pyr_redox_2"/>
    <property type="match status" value="1"/>
</dbReference>
<proteinExistence type="inferred from homology"/>
<gene>
    <name evidence="12" type="ORF">IWQ62_000185</name>
</gene>
<comment type="catalytic activity">
    <reaction evidence="8">
        <text>a quinone + NADH + H(+) = a quinol + NAD(+)</text>
        <dbReference type="Rhea" id="RHEA:46160"/>
        <dbReference type="ChEBI" id="CHEBI:15378"/>
        <dbReference type="ChEBI" id="CHEBI:24646"/>
        <dbReference type="ChEBI" id="CHEBI:57540"/>
        <dbReference type="ChEBI" id="CHEBI:57945"/>
        <dbReference type="ChEBI" id="CHEBI:132124"/>
        <dbReference type="EC" id="1.6.5.9"/>
    </reaction>
</comment>
<evidence type="ECO:0000256" key="3">
    <source>
        <dbReference type="ARBA" id="ARBA00022630"/>
    </source>
</evidence>
<evidence type="ECO:0000256" key="8">
    <source>
        <dbReference type="ARBA" id="ARBA00047599"/>
    </source>
</evidence>
<dbReference type="GO" id="GO:0050136">
    <property type="term" value="F:NADH dehydrogenase (quinone) (non-electrogenic) activity"/>
    <property type="evidence" value="ECO:0007669"/>
    <property type="project" value="UniProtKB-EC"/>
</dbReference>
<dbReference type="OrthoDB" id="3244603at2759"/>
<dbReference type="EMBL" id="JANBPY010000006">
    <property type="protein sequence ID" value="KAJ1970079.1"/>
    <property type="molecule type" value="Genomic_DNA"/>
</dbReference>
<dbReference type="EC" id="1.6.5.9" evidence="2"/>
<evidence type="ECO:0000256" key="9">
    <source>
        <dbReference type="ARBA" id="ARBA00049010"/>
    </source>
</evidence>
<dbReference type="PANTHER" id="PTHR43706:SF47">
    <property type="entry name" value="EXTERNAL NADH-UBIQUINONE OXIDOREDUCTASE 1, MITOCHONDRIAL-RELATED"/>
    <property type="match status" value="1"/>
</dbReference>
<evidence type="ECO:0000259" key="11">
    <source>
        <dbReference type="Pfam" id="PF22366"/>
    </source>
</evidence>
<feature type="domain" description="FAD/NAD(P)-binding" evidence="10">
    <location>
        <begin position="44"/>
        <end position="373"/>
    </location>
</feature>
<name>A0A9W8AYW3_9FUNG</name>
<dbReference type="InterPro" id="IPR023753">
    <property type="entry name" value="FAD/NAD-binding_dom"/>
</dbReference>
<feature type="domain" description="External alternative NADH-ubiquinone oxidoreductase-like C-terminal" evidence="11">
    <location>
        <begin position="401"/>
        <end position="487"/>
    </location>
</feature>
<comment type="caution">
    <text evidence="12">The sequence shown here is derived from an EMBL/GenBank/DDBJ whole genome shotgun (WGS) entry which is preliminary data.</text>
</comment>